<dbReference type="GO" id="GO:0005634">
    <property type="term" value="C:nucleus"/>
    <property type="evidence" value="ECO:0007669"/>
    <property type="project" value="UniProtKB-SubCell"/>
</dbReference>
<dbReference type="Gene3D" id="1.10.10.60">
    <property type="entry name" value="Homeodomain-like"/>
    <property type="match status" value="1"/>
</dbReference>
<keyword evidence="3 5" id="KW-0371">Homeobox</keyword>
<dbReference type="PROSITE" id="PS50071">
    <property type="entry name" value="HOMEOBOX_2"/>
    <property type="match status" value="1"/>
</dbReference>
<dbReference type="GO" id="GO:0000977">
    <property type="term" value="F:RNA polymerase II transcription regulatory region sequence-specific DNA binding"/>
    <property type="evidence" value="ECO:0007669"/>
    <property type="project" value="TreeGrafter"/>
</dbReference>
<dbReference type="CDD" id="cd00086">
    <property type="entry name" value="homeodomain"/>
    <property type="match status" value="1"/>
</dbReference>
<dbReference type="InterPro" id="IPR009057">
    <property type="entry name" value="Homeodomain-like_sf"/>
</dbReference>
<dbReference type="InterPro" id="IPR017970">
    <property type="entry name" value="Homeobox_CS"/>
</dbReference>
<evidence type="ECO:0000256" key="3">
    <source>
        <dbReference type="ARBA" id="ARBA00023155"/>
    </source>
</evidence>
<dbReference type="Ensembl" id="ENSEBUT00000018910.1">
    <property type="protein sequence ID" value="ENSEBUP00000018334.1"/>
    <property type="gene ID" value="ENSEBUG00000011434.1"/>
</dbReference>
<evidence type="ECO:0000313" key="9">
    <source>
        <dbReference type="Ensembl" id="ENSEBUP00000018334.1"/>
    </source>
</evidence>
<evidence type="ECO:0000256" key="5">
    <source>
        <dbReference type="PROSITE-ProRule" id="PRU00108"/>
    </source>
</evidence>
<evidence type="ECO:0000256" key="1">
    <source>
        <dbReference type="ARBA" id="ARBA00004123"/>
    </source>
</evidence>
<protein>
    <recommendedName>
        <fullName evidence="8">Homeobox domain-containing protein</fullName>
    </recommendedName>
</protein>
<dbReference type="GO" id="GO:0000981">
    <property type="term" value="F:DNA-binding transcription factor activity, RNA polymerase II-specific"/>
    <property type="evidence" value="ECO:0007669"/>
    <property type="project" value="InterPro"/>
</dbReference>
<evidence type="ECO:0000256" key="6">
    <source>
        <dbReference type="RuleBase" id="RU000682"/>
    </source>
</evidence>
<feature type="region of interest" description="Disordered" evidence="7">
    <location>
        <begin position="84"/>
        <end position="103"/>
    </location>
</feature>
<dbReference type="SUPFAM" id="SSF46689">
    <property type="entry name" value="Homeodomain-like"/>
    <property type="match status" value="1"/>
</dbReference>
<sequence length="335" mass="35701">MERQAERVRSANLRTSVLPACCFEPRVSCPWQRPPSAEPVRETMMAAFADPTVKAPSNADLKESKSESISTKFPLIPEGGFCSSEAGQGAFPGAARREGGRERDDHSLWGYAVHTGAGLRGGYSQHCFPEHGPIGMAKGEAVTGSTGSAHQDGTTLLAGTYPKETFRRPTRGSPESPCPGPGIAQRGKRRRQRATFSAAQLRELERGFARAHYPDVAARELLASRTGLSEARVQVWFQNRRAKWRKRERFALTAAHSLSTSAPPESLPQACSPAYLPPQPFLGISPPPHASPSSSTLGSPGRGGLFAGAPCVRGGGVLGGAAVGSEWLFWGGGWS</sequence>
<organism evidence="9 10">
    <name type="scientific">Eptatretus burgeri</name>
    <name type="common">Inshore hagfish</name>
    <dbReference type="NCBI Taxonomy" id="7764"/>
    <lineage>
        <taxon>Eukaryota</taxon>
        <taxon>Metazoa</taxon>
        <taxon>Chordata</taxon>
        <taxon>Craniata</taxon>
        <taxon>Vertebrata</taxon>
        <taxon>Cyclostomata</taxon>
        <taxon>Myxini</taxon>
        <taxon>Myxiniformes</taxon>
        <taxon>Myxinidae</taxon>
        <taxon>Eptatretinae</taxon>
        <taxon>Eptatretus</taxon>
    </lineage>
</organism>
<feature type="domain" description="Homeobox" evidence="8">
    <location>
        <begin position="187"/>
        <end position="247"/>
    </location>
</feature>
<dbReference type="SMART" id="SM00389">
    <property type="entry name" value="HOX"/>
    <property type="match status" value="1"/>
</dbReference>
<evidence type="ECO:0000256" key="4">
    <source>
        <dbReference type="ARBA" id="ARBA00023242"/>
    </source>
</evidence>
<dbReference type="AlphaFoldDB" id="A0A8C4QPD9"/>
<name>A0A8C4QPD9_EPTBU</name>
<dbReference type="PANTHER" id="PTHR24329">
    <property type="entry name" value="HOMEOBOX PROTEIN ARISTALESS"/>
    <property type="match status" value="1"/>
</dbReference>
<keyword evidence="4 5" id="KW-0539">Nucleus</keyword>
<accession>A0A8C4QPD9</accession>
<feature type="DNA-binding region" description="Homeobox" evidence="5">
    <location>
        <begin position="189"/>
        <end position="248"/>
    </location>
</feature>
<dbReference type="Proteomes" id="UP000694388">
    <property type="component" value="Unplaced"/>
</dbReference>
<dbReference type="InterPro" id="IPR001356">
    <property type="entry name" value="HD"/>
</dbReference>
<dbReference type="PROSITE" id="PS00027">
    <property type="entry name" value="HOMEOBOX_1"/>
    <property type="match status" value="1"/>
</dbReference>
<evidence type="ECO:0000259" key="8">
    <source>
        <dbReference type="PROSITE" id="PS50071"/>
    </source>
</evidence>
<dbReference type="InterPro" id="IPR050649">
    <property type="entry name" value="Paired_Homeobox_TFs"/>
</dbReference>
<evidence type="ECO:0000313" key="10">
    <source>
        <dbReference type="Proteomes" id="UP000694388"/>
    </source>
</evidence>
<comment type="subcellular location">
    <subcellularLocation>
        <location evidence="1 5 6">Nucleus</location>
    </subcellularLocation>
</comment>
<evidence type="ECO:0000256" key="7">
    <source>
        <dbReference type="SAM" id="MobiDB-lite"/>
    </source>
</evidence>
<dbReference type="Pfam" id="PF00046">
    <property type="entry name" value="Homeodomain"/>
    <property type="match status" value="1"/>
</dbReference>
<proteinExistence type="predicted"/>
<dbReference type="FunFam" id="1.10.10.60:FF:000679">
    <property type="entry name" value="Homeobox protein aristaless"/>
    <property type="match status" value="1"/>
</dbReference>
<dbReference type="PANTHER" id="PTHR24329:SF543">
    <property type="entry name" value="FI01017P-RELATED"/>
    <property type="match status" value="1"/>
</dbReference>
<keyword evidence="10" id="KW-1185">Reference proteome</keyword>
<reference evidence="9" key="2">
    <citation type="submission" date="2025-09" db="UniProtKB">
        <authorList>
            <consortium name="Ensembl"/>
        </authorList>
    </citation>
    <scope>IDENTIFICATION</scope>
</reference>
<dbReference type="GeneTree" id="ENSGT00940000165209"/>
<dbReference type="OMA" id="ACCFEPR"/>
<evidence type="ECO:0000256" key="2">
    <source>
        <dbReference type="ARBA" id="ARBA00023125"/>
    </source>
</evidence>
<keyword evidence="2 5" id="KW-0238">DNA-binding</keyword>
<feature type="region of interest" description="Disordered" evidence="7">
    <location>
        <begin position="165"/>
        <end position="191"/>
    </location>
</feature>
<reference evidence="9" key="1">
    <citation type="submission" date="2025-08" db="UniProtKB">
        <authorList>
            <consortium name="Ensembl"/>
        </authorList>
    </citation>
    <scope>IDENTIFICATION</scope>
</reference>